<evidence type="ECO:0000313" key="6">
    <source>
        <dbReference type="EMBL" id="MBD2773001.1"/>
    </source>
</evidence>
<dbReference type="InterPro" id="IPR051813">
    <property type="entry name" value="HepT_RNase_toxin"/>
</dbReference>
<keyword evidence="2" id="KW-1277">Toxin-antitoxin system</keyword>
<dbReference type="Proteomes" id="UP000629098">
    <property type="component" value="Unassembled WGS sequence"/>
</dbReference>
<dbReference type="GO" id="GO:0004540">
    <property type="term" value="F:RNA nuclease activity"/>
    <property type="evidence" value="ECO:0007669"/>
    <property type="project" value="InterPro"/>
</dbReference>
<evidence type="ECO:0000256" key="2">
    <source>
        <dbReference type="ARBA" id="ARBA00022649"/>
    </source>
</evidence>
<dbReference type="RefSeq" id="WP_190828265.1">
    <property type="nucleotide sequence ID" value="NZ_CAWPPI010000048.1"/>
</dbReference>
<dbReference type="GO" id="GO:0016787">
    <property type="term" value="F:hydrolase activity"/>
    <property type="evidence" value="ECO:0007669"/>
    <property type="project" value="UniProtKB-KW"/>
</dbReference>
<keyword evidence="7" id="KW-1185">Reference proteome</keyword>
<dbReference type="AlphaFoldDB" id="A0A8J6XLC7"/>
<dbReference type="EMBL" id="JACXAE010000048">
    <property type="protein sequence ID" value="MBD2773001.1"/>
    <property type="molecule type" value="Genomic_DNA"/>
</dbReference>
<name>A0A8J6XLC7_9CYAN</name>
<dbReference type="InterPro" id="IPR008201">
    <property type="entry name" value="HepT-like"/>
</dbReference>
<keyword evidence="3" id="KW-0540">Nuclease</keyword>
<organism evidence="6 7">
    <name type="scientific">Iningainema tapete BLCC-T55</name>
    <dbReference type="NCBI Taxonomy" id="2748662"/>
    <lineage>
        <taxon>Bacteria</taxon>
        <taxon>Bacillati</taxon>
        <taxon>Cyanobacteriota</taxon>
        <taxon>Cyanophyceae</taxon>
        <taxon>Nostocales</taxon>
        <taxon>Scytonemataceae</taxon>
        <taxon>Iningainema tapete</taxon>
    </lineage>
</organism>
<dbReference type="Pfam" id="PF01934">
    <property type="entry name" value="HepT-like"/>
    <property type="match status" value="1"/>
</dbReference>
<sequence>MSKTDNVRLRHMLDAANQAIVFTQGRSRADLDTDAMLALAVVRLIEILGEAAKNVSQSTKDSIPEIPWRQITGTRDRLSHAYFDVNLDIIWDIVTSGLPPLVAKLQEILSLNEGDDL</sequence>
<dbReference type="PANTHER" id="PTHR34139">
    <property type="entry name" value="UPF0331 PROTEIN MJ0127"/>
    <property type="match status" value="1"/>
</dbReference>
<evidence type="ECO:0000256" key="4">
    <source>
        <dbReference type="ARBA" id="ARBA00022741"/>
    </source>
</evidence>
<protein>
    <submittedName>
        <fullName evidence="6">DUF86 domain-containing protein</fullName>
    </submittedName>
</protein>
<accession>A0A8J6XLC7</accession>
<dbReference type="PANTHER" id="PTHR34139:SF1">
    <property type="entry name" value="RNASE MJ1380-RELATED"/>
    <property type="match status" value="1"/>
</dbReference>
<evidence type="ECO:0000256" key="1">
    <source>
        <dbReference type="ARBA" id="ARBA00022553"/>
    </source>
</evidence>
<gene>
    <name evidence="6" type="ORF">ICL16_13190</name>
</gene>
<evidence type="ECO:0000256" key="5">
    <source>
        <dbReference type="ARBA" id="ARBA00022801"/>
    </source>
</evidence>
<dbReference type="GO" id="GO:0000166">
    <property type="term" value="F:nucleotide binding"/>
    <property type="evidence" value="ECO:0007669"/>
    <property type="project" value="UniProtKB-KW"/>
</dbReference>
<evidence type="ECO:0000313" key="7">
    <source>
        <dbReference type="Proteomes" id="UP000629098"/>
    </source>
</evidence>
<reference evidence="6" key="1">
    <citation type="submission" date="2020-09" db="EMBL/GenBank/DDBJ databases">
        <title>Iningainema tapete sp. nov. (Scytonemataceae, Cyanobacteria) from greenhouses in central Florida (USA) produces two types of nodularin with biosynthetic potential for microcystin-LR and anabaenopeptins.</title>
        <authorList>
            <person name="Berthold D.E."/>
            <person name="Lefler F.W."/>
            <person name="Huang I.-S."/>
            <person name="Abdulla H."/>
            <person name="Zimba P.V."/>
            <person name="Laughinghouse H.D. IV."/>
        </authorList>
    </citation>
    <scope>NUCLEOTIDE SEQUENCE</scope>
    <source>
        <strain evidence="6">BLCCT55</strain>
    </source>
</reference>
<proteinExistence type="predicted"/>
<keyword evidence="1" id="KW-0597">Phosphoprotein</keyword>
<comment type="caution">
    <text evidence="6">The sequence shown here is derived from an EMBL/GenBank/DDBJ whole genome shotgun (WGS) entry which is preliminary data.</text>
</comment>
<dbReference type="GO" id="GO:0110001">
    <property type="term" value="C:toxin-antitoxin complex"/>
    <property type="evidence" value="ECO:0007669"/>
    <property type="project" value="InterPro"/>
</dbReference>
<keyword evidence="4" id="KW-0547">Nucleotide-binding</keyword>
<keyword evidence="5" id="KW-0378">Hydrolase</keyword>
<evidence type="ECO:0000256" key="3">
    <source>
        <dbReference type="ARBA" id="ARBA00022722"/>
    </source>
</evidence>